<name>A0ACC6SAM4_9BACI</name>
<comment type="caution">
    <text evidence="1">The sequence shown here is derived from an EMBL/GenBank/DDBJ whole genome shotgun (WGS) entry which is preliminary data.</text>
</comment>
<gene>
    <name evidence="1" type="ORF">WMO40_10250</name>
</gene>
<reference evidence="1" key="1">
    <citation type="submission" date="2024-03" db="EMBL/GenBank/DDBJ databases">
        <title>Human intestinal bacterial collection.</title>
        <authorList>
            <person name="Pauvert C."/>
            <person name="Hitch T.C.A."/>
            <person name="Clavel T."/>
        </authorList>
    </citation>
    <scope>NUCLEOTIDE SEQUENCE</scope>
    <source>
        <strain evidence="1">CLA-AA-H227</strain>
    </source>
</reference>
<accession>A0ACC6SAM4</accession>
<keyword evidence="2" id="KW-1185">Reference proteome</keyword>
<dbReference type="EC" id="2.-.-.-" evidence="1"/>
<evidence type="ECO:0000313" key="2">
    <source>
        <dbReference type="Proteomes" id="UP001439875"/>
    </source>
</evidence>
<dbReference type="EMBL" id="JBBMEW010000007">
    <property type="protein sequence ID" value="MEQ2527083.1"/>
    <property type="molecule type" value="Genomic_DNA"/>
</dbReference>
<protein>
    <submittedName>
        <fullName evidence="1">GNAT family protein</fullName>
        <ecNumber evidence="1">2.-.-.-</ecNumber>
    </submittedName>
</protein>
<proteinExistence type="predicted"/>
<dbReference type="Proteomes" id="UP001439875">
    <property type="component" value="Unassembled WGS sequence"/>
</dbReference>
<sequence length="187" mass="22023">MDMGWDEAFEEFPVLDTERFRLRKIELTDASNMYSYFSQDRVTEFYDLETFSSKQQALELIESLLFRYQSRKQIRWGIARKKNNELIGTCGFHALEKDHFKAEIGYELHPDYWGSGVMAEVIAKVVNYGFNEMGLNRIEAFYDPLNHASRRVLEKNGFEFEGILRKRFFEKGKFVDAAISALLKEIK</sequence>
<keyword evidence="1" id="KW-0808">Transferase</keyword>
<evidence type="ECO:0000313" key="1">
    <source>
        <dbReference type="EMBL" id="MEQ2527083.1"/>
    </source>
</evidence>
<organism evidence="1 2">
    <name type="scientific">Robertmurraya yapensis</name>
    <name type="common">ex Hitch et al 2024</name>
    <dbReference type="NCBI Taxonomy" id="3133160"/>
    <lineage>
        <taxon>Bacteria</taxon>
        <taxon>Bacillati</taxon>
        <taxon>Bacillota</taxon>
        <taxon>Bacilli</taxon>
        <taxon>Bacillales</taxon>
        <taxon>Bacillaceae</taxon>
        <taxon>Robertmurraya</taxon>
    </lineage>
</organism>